<evidence type="ECO:0000256" key="1">
    <source>
        <dbReference type="ARBA" id="ARBA00023015"/>
    </source>
</evidence>
<dbReference type="PANTHER" id="PTHR30055:SF160">
    <property type="entry name" value="TRANSCRIPTIONAL REGULATORY PROTEIN (PROBABLY ASNC-FAMILY)-RELATED"/>
    <property type="match status" value="1"/>
</dbReference>
<evidence type="ECO:0000259" key="5">
    <source>
        <dbReference type="PROSITE" id="PS50977"/>
    </source>
</evidence>
<gene>
    <name evidence="6" type="ORF">ABLG96_12170</name>
</gene>
<proteinExistence type="predicted"/>
<organism evidence="6">
    <name type="scientific">Nakamurella sp. A5-74</name>
    <dbReference type="NCBI Taxonomy" id="3158264"/>
    <lineage>
        <taxon>Bacteria</taxon>
        <taxon>Bacillati</taxon>
        <taxon>Actinomycetota</taxon>
        <taxon>Actinomycetes</taxon>
        <taxon>Nakamurellales</taxon>
        <taxon>Nakamurellaceae</taxon>
        <taxon>Nakamurella</taxon>
    </lineage>
</organism>
<dbReference type="InterPro" id="IPR036271">
    <property type="entry name" value="Tet_transcr_reg_TetR-rel_C_sf"/>
</dbReference>
<dbReference type="InterPro" id="IPR009057">
    <property type="entry name" value="Homeodomain-like_sf"/>
</dbReference>
<dbReference type="InterPro" id="IPR045823">
    <property type="entry name" value="TetR_C_32"/>
</dbReference>
<dbReference type="Gene3D" id="1.10.357.10">
    <property type="entry name" value="Tetracycline Repressor, domain 2"/>
    <property type="match status" value="1"/>
</dbReference>
<dbReference type="GO" id="GO:0003700">
    <property type="term" value="F:DNA-binding transcription factor activity"/>
    <property type="evidence" value="ECO:0007669"/>
    <property type="project" value="TreeGrafter"/>
</dbReference>
<protein>
    <submittedName>
        <fullName evidence="6">TetR/AcrR family transcriptional regulator</fullName>
    </submittedName>
</protein>
<dbReference type="RefSeq" id="WP_353647653.1">
    <property type="nucleotide sequence ID" value="NZ_CP159218.1"/>
</dbReference>
<dbReference type="InterPro" id="IPR023772">
    <property type="entry name" value="DNA-bd_HTH_TetR-type_CS"/>
</dbReference>
<dbReference type="Pfam" id="PF19344">
    <property type="entry name" value="TetR_C_32"/>
    <property type="match status" value="1"/>
</dbReference>
<sequence>MTETARPATRLSRSDRRVQLLTAARSVFSDQGYHASSMDDIAEAAGVSKPVLYQHFSSKLQLYVALLEISTDEMVGRVRSALAATEDNKERVRGTIRAYFDFVADNQQAYRLIFESDLHSETEVQTLVDRATEGCVQALTETIMKNTGEDQSHSRLLAAGLVGLSHVSARFWISEQTPIERDVAIELLSTLAWRGISRFPQS</sequence>
<reference evidence="6" key="1">
    <citation type="submission" date="2024-05" db="EMBL/GenBank/DDBJ databases">
        <authorList>
            <person name="Cai S.Y."/>
            <person name="Jin L.M."/>
            <person name="Li H.R."/>
        </authorList>
    </citation>
    <scope>NUCLEOTIDE SEQUENCE</scope>
    <source>
        <strain evidence="6">A5-74</strain>
    </source>
</reference>
<dbReference type="AlphaFoldDB" id="A0AAU8DJA5"/>
<keyword evidence="2 4" id="KW-0238">DNA-binding</keyword>
<dbReference type="InterPro" id="IPR001647">
    <property type="entry name" value="HTH_TetR"/>
</dbReference>
<dbReference type="Pfam" id="PF00440">
    <property type="entry name" value="TetR_N"/>
    <property type="match status" value="1"/>
</dbReference>
<evidence type="ECO:0000256" key="4">
    <source>
        <dbReference type="PROSITE-ProRule" id="PRU00335"/>
    </source>
</evidence>
<evidence type="ECO:0000313" key="6">
    <source>
        <dbReference type="EMBL" id="XCG62038.1"/>
    </source>
</evidence>
<evidence type="ECO:0000256" key="2">
    <source>
        <dbReference type="ARBA" id="ARBA00023125"/>
    </source>
</evidence>
<accession>A0AAU8DJA5</accession>
<dbReference type="SUPFAM" id="SSF46689">
    <property type="entry name" value="Homeodomain-like"/>
    <property type="match status" value="1"/>
</dbReference>
<dbReference type="GO" id="GO:0000976">
    <property type="term" value="F:transcription cis-regulatory region binding"/>
    <property type="evidence" value="ECO:0007669"/>
    <property type="project" value="TreeGrafter"/>
</dbReference>
<dbReference type="EMBL" id="CP159218">
    <property type="protein sequence ID" value="XCG62038.1"/>
    <property type="molecule type" value="Genomic_DNA"/>
</dbReference>
<feature type="DNA-binding region" description="H-T-H motif" evidence="4">
    <location>
        <begin position="37"/>
        <end position="56"/>
    </location>
</feature>
<evidence type="ECO:0000256" key="3">
    <source>
        <dbReference type="ARBA" id="ARBA00023163"/>
    </source>
</evidence>
<keyword evidence="1" id="KW-0805">Transcription regulation</keyword>
<dbReference type="GO" id="GO:0045892">
    <property type="term" value="P:negative regulation of DNA-templated transcription"/>
    <property type="evidence" value="ECO:0007669"/>
    <property type="project" value="UniProtKB-ARBA"/>
</dbReference>
<feature type="domain" description="HTH tetR-type" evidence="5">
    <location>
        <begin position="14"/>
        <end position="74"/>
    </location>
</feature>
<dbReference type="FunFam" id="1.10.10.60:FF:000141">
    <property type="entry name" value="TetR family transcriptional regulator"/>
    <property type="match status" value="1"/>
</dbReference>
<dbReference type="PRINTS" id="PR00455">
    <property type="entry name" value="HTHTETR"/>
</dbReference>
<dbReference type="PANTHER" id="PTHR30055">
    <property type="entry name" value="HTH-TYPE TRANSCRIPTIONAL REGULATOR RUTR"/>
    <property type="match status" value="1"/>
</dbReference>
<dbReference type="PROSITE" id="PS01081">
    <property type="entry name" value="HTH_TETR_1"/>
    <property type="match status" value="1"/>
</dbReference>
<keyword evidence="3" id="KW-0804">Transcription</keyword>
<dbReference type="PROSITE" id="PS50977">
    <property type="entry name" value="HTH_TETR_2"/>
    <property type="match status" value="1"/>
</dbReference>
<dbReference type="InterPro" id="IPR050109">
    <property type="entry name" value="HTH-type_TetR-like_transc_reg"/>
</dbReference>
<dbReference type="SUPFAM" id="SSF48498">
    <property type="entry name" value="Tetracyclin repressor-like, C-terminal domain"/>
    <property type="match status" value="1"/>
</dbReference>
<name>A0AAU8DJA5_9ACTN</name>